<dbReference type="Gene3D" id="2.130.10.10">
    <property type="entry name" value="YVTN repeat-like/Quinoprotein amine dehydrogenase"/>
    <property type="match status" value="2"/>
</dbReference>
<gene>
    <name evidence="2" type="ORF">ACFQ2C_07260</name>
</gene>
<sequence>MLAVQEDLIRMPNINFGGIRFSPNGKWIVGFASAGDNSNVLQVWDATTRKQLVQRDDISSNQPRFPQFDEKDNAYVVNSDLEIVRYNMANDKKDILRPNLDSSFISLTAISPDSKFIVINKQSKDVIFFNTVTKQEQILIKNDQLVPTSAYFDKTSKTLYISRSLSEGNELTIYDLATDIPKEIFKKSTKLGSNPPAFSKDGNQIAFRNSEGLYYFNKSNGINWFLPGPFYIKFVGFTDNGNLYIGDEAQIVQVNTNNGSTLKNTELPRNIFFLTDLMKMMEKDPSDEDATSPDWSQYLVSNNSQTFIENKNTTPLRVAQYYEEGGLSHAHPGITNDEAFLRYKGKPALAKLNLKTGQKNNEFVKIPEEIALFLVLQKSKKILVKGISGKTYFFDASNGKPVGKPFDSQVKTYIFNKDETEVMARTSNKSFAAWDIATGKQTLNFAIDQDIPGFTVSPDFKTVVMVKPDGWSIMDIASKKVLAEGKETINSGAFSPTSEYLVIISKSGDAKVLKTSDYKPIFQVKTIAAPFIVFNNEGNVMALSEDATHMRLWNLETKKSFGQNIRISRFTQYFHFSDDDSKIFVQDDGERFAFAAKVVDAKSGNILTMPFINQKFDGIYIMPGDKQIMTVESLVNGMAIHVWETPGQVSMSKEQLARDLEKFYGKKYDNETGAILNYTDSTGDYNTWYFEDPFLRTVSPSSNEKITDVLKKNYPIKNEANLQLLAVTYDYHPLARAMVANYFSSNPDTKLIGQRLVEITDKQLLKIKNKELKTEVENLLKEAIQNLSK</sequence>
<dbReference type="EMBL" id="JBHTKY010000007">
    <property type="protein sequence ID" value="MFD1165397.1"/>
    <property type="molecule type" value="Genomic_DNA"/>
</dbReference>
<feature type="coiled-coil region" evidence="1">
    <location>
        <begin position="762"/>
        <end position="789"/>
    </location>
</feature>
<organism evidence="2 3">
    <name type="scientific">Sphingobacterium daejeonense</name>
    <dbReference type="NCBI Taxonomy" id="371142"/>
    <lineage>
        <taxon>Bacteria</taxon>
        <taxon>Pseudomonadati</taxon>
        <taxon>Bacteroidota</taxon>
        <taxon>Sphingobacteriia</taxon>
        <taxon>Sphingobacteriales</taxon>
        <taxon>Sphingobacteriaceae</taxon>
        <taxon>Sphingobacterium</taxon>
    </lineage>
</organism>
<dbReference type="RefSeq" id="WP_380895384.1">
    <property type="nucleotide sequence ID" value="NZ_JBHTKY010000007.1"/>
</dbReference>
<proteinExistence type="predicted"/>
<dbReference type="SUPFAM" id="SSF69322">
    <property type="entry name" value="Tricorn protease domain 2"/>
    <property type="match status" value="2"/>
</dbReference>
<protein>
    <submittedName>
        <fullName evidence="2">WD40 repeat domain-containing protein</fullName>
    </submittedName>
</protein>
<dbReference type="InterPro" id="IPR015943">
    <property type="entry name" value="WD40/YVTN_repeat-like_dom_sf"/>
</dbReference>
<dbReference type="Proteomes" id="UP001597205">
    <property type="component" value="Unassembled WGS sequence"/>
</dbReference>
<keyword evidence="3" id="KW-1185">Reference proteome</keyword>
<reference evidence="3" key="1">
    <citation type="journal article" date="2019" name="Int. J. Syst. Evol. Microbiol.">
        <title>The Global Catalogue of Microorganisms (GCM) 10K type strain sequencing project: providing services to taxonomists for standard genome sequencing and annotation.</title>
        <authorList>
            <consortium name="The Broad Institute Genomics Platform"/>
            <consortium name="The Broad Institute Genome Sequencing Center for Infectious Disease"/>
            <person name="Wu L."/>
            <person name="Ma J."/>
        </authorList>
    </citation>
    <scope>NUCLEOTIDE SEQUENCE [LARGE SCALE GENOMIC DNA]</scope>
    <source>
        <strain evidence="3">CCUG 52468</strain>
    </source>
</reference>
<keyword evidence="1" id="KW-0175">Coiled coil</keyword>
<name>A0ABW3RLJ0_9SPHI</name>
<evidence type="ECO:0000313" key="3">
    <source>
        <dbReference type="Proteomes" id="UP001597205"/>
    </source>
</evidence>
<evidence type="ECO:0000256" key="1">
    <source>
        <dbReference type="SAM" id="Coils"/>
    </source>
</evidence>
<comment type="caution">
    <text evidence="2">The sequence shown here is derived from an EMBL/GenBank/DDBJ whole genome shotgun (WGS) entry which is preliminary data.</text>
</comment>
<evidence type="ECO:0000313" key="2">
    <source>
        <dbReference type="EMBL" id="MFD1165397.1"/>
    </source>
</evidence>
<accession>A0ABW3RLJ0</accession>